<dbReference type="InterPro" id="IPR044053">
    <property type="entry name" value="AsaB-like"/>
</dbReference>
<evidence type="ECO:0008006" key="5">
    <source>
        <dbReference type="Google" id="ProtNLM"/>
    </source>
</evidence>
<organism evidence="3 4">
    <name type="scientific">Coprinellus micaceus</name>
    <name type="common">Glistening ink-cap mushroom</name>
    <name type="synonym">Coprinus micaceus</name>
    <dbReference type="NCBI Taxonomy" id="71717"/>
    <lineage>
        <taxon>Eukaryota</taxon>
        <taxon>Fungi</taxon>
        <taxon>Dikarya</taxon>
        <taxon>Basidiomycota</taxon>
        <taxon>Agaricomycotina</taxon>
        <taxon>Agaricomycetes</taxon>
        <taxon>Agaricomycetidae</taxon>
        <taxon>Agaricales</taxon>
        <taxon>Agaricineae</taxon>
        <taxon>Psathyrellaceae</taxon>
        <taxon>Coprinellus</taxon>
    </lineage>
</organism>
<accession>A0A4Y7T1R2</accession>
<protein>
    <recommendedName>
        <fullName evidence="5">Methyltransferase</fullName>
    </recommendedName>
</protein>
<dbReference type="GO" id="GO:0016491">
    <property type="term" value="F:oxidoreductase activity"/>
    <property type="evidence" value="ECO:0007669"/>
    <property type="project" value="InterPro"/>
</dbReference>
<dbReference type="PANTHER" id="PTHR34598">
    <property type="entry name" value="BLL6449 PROTEIN"/>
    <property type="match status" value="1"/>
</dbReference>
<dbReference type="Proteomes" id="UP000298030">
    <property type="component" value="Unassembled WGS sequence"/>
</dbReference>
<gene>
    <name evidence="3" type="ORF">FA13DRAFT_1794431</name>
</gene>
<dbReference type="PANTHER" id="PTHR34598:SF3">
    <property type="entry name" value="OXIDOREDUCTASE AN1597"/>
    <property type="match status" value="1"/>
</dbReference>
<evidence type="ECO:0000256" key="1">
    <source>
        <dbReference type="ARBA" id="ARBA00023604"/>
    </source>
</evidence>
<evidence type="ECO:0000313" key="4">
    <source>
        <dbReference type="Proteomes" id="UP000298030"/>
    </source>
</evidence>
<feature type="region of interest" description="Disordered" evidence="2">
    <location>
        <begin position="113"/>
        <end position="136"/>
    </location>
</feature>
<evidence type="ECO:0000313" key="3">
    <source>
        <dbReference type="EMBL" id="TEB27941.1"/>
    </source>
</evidence>
<reference evidence="3 4" key="1">
    <citation type="journal article" date="2019" name="Nat. Ecol. Evol.">
        <title>Megaphylogeny resolves global patterns of mushroom evolution.</title>
        <authorList>
            <person name="Varga T."/>
            <person name="Krizsan K."/>
            <person name="Foldi C."/>
            <person name="Dima B."/>
            <person name="Sanchez-Garcia M."/>
            <person name="Sanchez-Ramirez S."/>
            <person name="Szollosi G.J."/>
            <person name="Szarkandi J.G."/>
            <person name="Papp V."/>
            <person name="Albert L."/>
            <person name="Andreopoulos W."/>
            <person name="Angelini C."/>
            <person name="Antonin V."/>
            <person name="Barry K.W."/>
            <person name="Bougher N.L."/>
            <person name="Buchanan P."/>
            <person name="Buyck B."/>
            <person name="Bense V."/>
            <person name="Catcheside P."/>
            <person name="Chovatia M."/>
            <person name="Cooper J."/>
            <person name="Damon W."/>
            <person name="Desjardin D."/>
            <person name="Finy P."/>
            <person name="Geml J."/>
            <person name="Haridas S."/>
            <person name="Hughes K."/>
            <person name="Justo A."/>
            <person name="Karasinski D."/>
            <person name="Kautmanova I."/>
            <person name="Kiss B."/>
            <person name="Kocsube S."/>
            <person name="Kotiranta H."/>
            <person name="LaButti K.M."/>
            <person name="Lechner B.E."/>
            <person name="Liimatainen K."/>
            <person name="Lipzen A."/>
            <person name="Lukacs Z."/>
            <person name="Mihaltcheva S."/>
            <person name="Morgado L.N."/>
            <person name="Niskanen T."/>
            <person name="Noordeloos M.E."/>
            <person name="Ohm R.A."/>
            <person name="Ortiz-Santana B."/>
            <person name="Ovrebo C."/>
            <person name="Racz N."/>
            <person name="Riley R."/>
            <person name="Savchenko A."/>
            <person name="Shiryaev A."/>
            <person name="Soop K."/>
            <person name="Spirin V."/>
            <person name="Szebenyi C."/>
            <person name="Tomsovsky M."/>
            <person name="Tulloss R.E."/>
            <person name="Uehling J."/>
            <person name="Grigoriev I.V."/>
            <person name="Vagvolgyi C."/>
            <person name="Papp T."/>
            <person name="Martin F.M."/>
            <person name="Miettinen O."/>
            <person name="Hibbett D.S."/>
            <person name="Nagy L.G."/>
        </authorList>
    </citation>
    <scope>NUCLEOTIDE SEQUENCE [LARGE SCALE GENOMIC DNA]</scope>
    <source>
        <strain evidence="3 4">FP101781</strain>
    </source>
</reference>
<dbReference type="AlphaFoldDB" id="A0A4Y7T1R2"/>
<comment type="caution">
    <text evidence="3">The sequence shown here is derived from an EMBL/GenBank/DDBJ whole genome shotgun (WGS) entry which is preliminary data.</text>
</comment>
<evidence type="ECO:0000256" key="2">
    <source>
        <dbReference type="SAM" id="MobiDB-lite"/>
    </source>
</evidence>
<sequence length="276" mass="31390">MVVNTTPSSTVSAKLTFFVPPADGSKPAVYAADRSRNYTDVQHEVVIENVRGKEDQYTLDNAGFQWLNAPARHKSFKTEEEIKNEYYPESIELLKKVTGASRAVIFDHTVRRRRPDQVGETPDTRQPAAQVHGDQTTKGAIQRVHLHMSPEEAPELLKKRFQIINLWRPISHPAWDWPLALCDYRSVDPEKDTQAVSLVFPDREGEIYGIFNRPNHQWKYVSGMTPNEVVLIKCFDSILDGSVAVFTPHTAFEDPTTLADAPKRESIELRALVFYD</sequence>
<proteinExistence type="inferred from homology"/>
<keyword evidence="4" id="KW-1185">Reference proteome</keyword>
<name>A0A4Y7T1R2_COPMI</name>
<dbReference type="NCBIfam" id="NF041278">
    <property type="entry name" value="CmcJ_NvfI_EfuI"/>
    <property type="match status" value="1"/>
</dbReference>
<dbReference type="OrthoDB" id="412788at2759"/>
<comment type="similarity">
    <text evidence="1">Belongs to the asaB hydroxylase/desaturase family.</text>
</comment>
<dbReference type="STRING" id="71717.A0A4Y7T1R2"/>
<dbReference type="EMBL" id="QPFP01000036">
    <property type="protein sequence ID" value="TEB27941.1"/>
    <property type="molecule type" value="Genomic_DNA"/>
</dbReference>